<proteinExistence type="predicted"/>
<keyword evidence="2" id="KW-1185">Reference proteome</keyword>
<reference evidence="1 2" key="1">
    <citation type="submission" date="2017-03" db="EMBL/GenBank/DDBJ databases">
        <title>Genomes of endolithic fungi from Antarctica.</title>
        <authorList>
            <person name="Coleine C."/>
            <person name="Masonjones S."/>
            <person name="Stajich J.E."/>
        </authorList>
    </citation>
    <scope>NUCLEOTIDE SEQUENCE [LARGE SCALE GENOMIC DNA]</scope>
    <source>
        <strain evidence="1 2">CCFEE 6315</strain>
    </source>
</reference>
<dbReference type="EMBL" id="NAJL01000088">
    <property type="protein sequence ID" value="TKA22023.1"/>
    <property type="molecule type" value="Genomic_DNA"/>
</dbReference>
<organism evidence="1 2">
    <name type="scientific">Salinomyces thailandicus</name>
    <dbReference type="NCBI Taxonomy" id="706561"/>
    <lineage>
        <taxon>Eukaryota</taxon>
        <taxon>Fungi</taxon>
        <taxon>Dikarya</taxon>
        <taxon>Ascomycota</taxon>
        <taxon>Pezizomycotina</taxon>
        <taxon>Dothideomycetes</taxon>
        <taxon>Dothideomycetidae</taxon>
        <taxon>Mycosphaerellales</taxon>
        <taxon>Teratosphaeriaceae</taxon>
        <taxon>Salinomyces</taxon>
    </lineage>
</organism>
<name>A0A4U0TJK6_9PEZI</name>
<dbReference type="AlphaFoldDB" id="A0A4U0TJK6"/>
<comment type="caution">
    <text evidence="1">The sequence shown here is derived from an EMBL/GenBank/DDBJ whole genome shotgun (WGS) entry which is preliminary data.</text>
</comment>
<evidence type="ECO:0000313" key="2">
    <source>
        <dbReference type="Proteomes" id="UP000308549"/>
    </source>
</evidence>
<evidence type="ECO:0000313" key="1">
    <source>
        <dbReference type="EMBL" id="TKA22023.1"/>
    </source>
</evidence>
<sequence length="122" mass="13142">MDHNLTTTIEHTQGSGNIIGLREQITANARMLCSPYGGNYVFEIVVIKAEDDGYKAFIYKGPADRTLIAFGQASETAWEALSTLLEVLAIALGKAECMVVANNVNTESYGGGGVHTFMVLRV</sequence>
<protein>
    <submittedName>
        <fullName evidence="1">Uncharacterized protein</fullName>
    </submittedName>
</protein>
<dbReference type="Proteomes" id="UP000308549">
    <property type="component" value="Unassembled WGS sequence"/>
</dbReference>
<accession>A0A4U0TJK6</accession>
<gene>
    <name evidence="1" type="ORF">B0A50_08538</name>
</gene>